<dbReference type="Proteomes" id="UP000031838">
    <property type="component" value="Chromosome 1"/>
</dbReference>
<dbReference type="InterPro" id="IPR009414">
    <property type="entry name" value="DUF1064"/>
</dbReference>
<dbReference type="KEGG" id="bgp:BGL_1c16920"/>
<sequence length="186" mass="21071">MTARSTSLHFPEGTKRIGTARVREDARPAMTTAQRLIFEATGNRPNADSGFDEIADGFDPFAPAPLSTAEPEKPPKYRNANCEHDGIQFDSRKEMSRWIELSRELAAGLIRDLERQVVFVLIECQRREDGSLERASKYVADFVYTDAATGKRVVEDVKSSITRRNPTYVLKRKLMLERHGITIKEV</sequence>
<name>A0A0B6S1T7_BURPL</name>
<reference evidence="1 2" key="2">
    <citation type="journal article" date="2016" name="Appl. Microbiol. Biotechnol.">
        <title>Mutations improving production and secretion of extracellular lipase by Burkholderia glumae PG1.</title>
        <authorList>
            <person name="Knapp A."/>
            <person name="Voget S."/>
            <person name="Gao R."/>
            <person name="Zaburannyi N."/>
            <person name="Krysciak D."/>
            <person name="Breuer M."/>
            <person name="Hauer B."/>
            <person name="Streit W.R."/>
            <person name="Muller R."/>
            <person name="Daniel R."/>
            <person name="Jaeger K.E."/>
        </authorList>
    </citation>
    <scope>NUCLEOTIDE SEQUENCE [LARGE SCALE GENOMIC DNA]</scope>
    <source>
        <strain evidence="1 2">PG1</strain>
    </source>
</reference>
<dbReference type="Pfam" id="PF06356">
    <property type="entry name" value="DUF1064"/>
    <property type="match status" value="1"/>
</dbReference>
<protein>
    <submittedName>
        <fullName evidence="1">Phage protein gp72</fullName>
    </submittedName>
</protein>
<dbReference type="EMBL" id="CP002580">
    <property type="protein sequence ID" value="AJK46201.1"/>
    <property type="molecule type" value="Genomic_DNA"/>
</dbReference>
<organism evidence="1 2">
    <name type="scientific">Burkholderia plantarii</name>
    <dbReference type="NCBI Taxonomy" id="41899"/>
    <lineage>
        <taxon>Bacteria</taxon>
        <taxon>Pseudomonadati</taxon>
        <taxon>Pseudomonadota</taxon>
        <taxon>Betaproteobacteria</taxon>
        <taxon>Burkholderiales</taxon>
        <taxon>Burkholderiaceae</taxon>
        <taxon>Burkholderia</taxon>
    </lineage>
</organism>
<dbReference type="RefSeq" id="WP_042624778.1">
    <property type="nucleotide sequence ID" value="NZ_CP002580.1"/>
</dbReference>
<gene>
    <name evidence="1" type="ORF">BGL_1c16920</name>
</gene>
<keyword evidence="2" id="KW-1185">Reference proteome</keyword>
<accession>A0A0B6S1T7</accession>
<reference evidence="2" key="1">
    <citation type="submission" date="2011-03" db="EMBL/GenBank/DDBJ databases">
        <authorList>
            <person name="Voget S."/>
            <person name="Streit W.R."/>
            <person name="Jaeger K.E."/>
            <person name="Daniel R."/>
        </authorList>
    </citation>
    <scope>NUCLEOTIDE SEQUENCE [LARGE SCALE GENOMIC DNA]</scope>
    <source>
        <strain evidence="2">PG1</strain>
    </source>
</reference>
<dbReference type="HOGENOM" id="CLU_1632258_0_0_4"/>
<evidence type="ECO:0000313" key="2">
    <source>
        <dbReference type="Proteomes" id="UP000031838"/>
    </source>
</evidence>
<evidence type="ECO:0000313" key="1">
    <source>
        <dbReference type="EMBL" id="AJK46201.1"/>
    </source>
</evidence>
<proteinExistence type="predicted"/>
<dbReference type="AlphaFoldDB" id="A0A0B6S1T7"/>